<dbReference type="InterPro" id="IPR000399">
    <property type="entry name" value="TPP-bd_CS"/>
</dbReference>
<dbReference type="AlphaFoldDB" id="A0A5K7YMQ9"/>
<dbReference type="EMBL" id="AP021874">
    <property type="protein sequence ID" value="BBO68161.1"/>
    <property type="molecule type" value="Genomic_DNA"/>
</dbReference>
<feature type="domain" description="Thiamine pyrophosphate enzyme TPP-binding" evidence="8">
    <location>
        <begin position="402"/>
        <end position="551"/>
    </location>
</feature>
<dbReference type="InterPro" id="IPR029035">
    <property type="entry name" value="DHS-like_NAD/FAD-binding_dom"/>
</dbReference>
<comment type="cofactor">
    <cofactor evidence="1">
        <name>Mg(2+)</name>
        <dbReference type="ChEBI" id="CHEBI:18420"/>
    </cofactor>
</comment>
<dbReference type="CDD" id="cd02004">
    <property type="entry name" value="TPP_BZL_OCoD_HPCL"/>
    <property type="match status" value="1"/>
</dbReference>
<proteinExistence type="inferred from homology"/>
<dbReference type="GO" id="GO:0030976">
    <property type="term" value="F:thiamine pyrophosphate binding"/>
    <property type="evidence" value="ECO:0007669"/>
    <property type="project" value="InterPro"/>
</dbReference>
<dbReference type="KEGG" id="dalk:DSCA_20910"/>
<dbReference type="Gene3D" id="3.40.50.1220">
    <property type="entry name" value="TPP-binding domain"/>
    <property type="match status" value="1"/>
</dbReference>
<gene>
    <name evidence="10" type="ORF">DSCA_20910</name>
</gene>
<dbReference type="InterPro" id="IPR029061">
    <property type="entry name" value="THDP-binding"/>
</dbReference>
<dbReference type="OrthoDB" id="2254214at2"/>
<dbReference type="CDD" id="cd07035">
    <property type="entry name" value="TPP_PYR_POX_like"/>
    <property type="match status" value="1"/>
</dbReference>
<protein>
    <submittedName>
        <fullName evidence="10">Acetolactate synthase large subunit</fullName>
    </submittedName>
</protein>
<keyword evidence="11" id="KW-1185">Reference proteome</keyword>
<dbReference type="Pfam" id="PF02776">
    <property type="entry name" value="TPP_enzyme_N"/>
    <property type="match status" value="1"/>
</dbReference>
<dbReference type="InterPro" id="IPR012000">
    <property type="entry name" value="Thiamin_PyroP_enz_cen_dom"/>
</dbReference>
<evidence type="ECO:0000256" key="6">
    <source>
        <dbReference type="RuleBase" id="RU362132"/>
    </source>
</evidence>
<dbReference type="GO" id="GO:0003984">
    <property type="term" value="F:acetolactate synthase activity"/>
    <property type="evidence" value="ECO:0007669"/>
    <property type="project" value="TreeGrafter"/>
</dbReference>
<dbReference type="Proteomes" id="UP000427906">
    <property type="component" value="Chromosome"/>
</dbReference>
<dbReference type="GO" id="GO:0009099">
    <property type="term" value="P:L-valine biosynthetic process"/>
    <property type="evidence" value="ECO:0007669"/>
    <property type="project" value="TreeGrafter"/>
</dbReference>
<dbReference type="InterPro" id="IPR011766">
    <property type="entry name" value="TPP_enzyme_TPP-bd"/>
</dbReference>
<dbReference type="GO" id="GO:0000287">
    <property type="term" value="F:magnesium ion binding"/>
    <property type="evidence" value="ECO:0007669"/>
    <property type="project" value="InterPro"/>
</dbReference>
<evidence type="ECO:0000259" key="8">
    <source>
        <dbReference type="Pfam" id="PF02775"/>
    </source>
</evidence>
<dbReference type="PROSITE" id="PS00187">
    <property type="entry name" value="TPP_ENZYMES"/>
    <property type="match status" value="1"/>
</dbReference>
<dbReference type="GO" id="GO:0050660">
    <property type="term" value="F:flavin adenine dinucleotide binding"/>
    <property type="evidence" value="ECO:0007669"/>
    <property type="project" value="TreeGrafter"/>
</dbReference>
<dbReference type="GO" id="GO:0009097">
    <property type="term" value="P:isoleucine biosynthetic process"/>
    <property type="evidence" value="ECO:0007669"/>
    <property type="project" value="TreeGrafter"/>
</dbReference>
<evidence type="ECO:0000256" key="5">
    <source>
        <dbReference type="ARBA" id="ARBA00023052"/>
    </source>
</evidence>
<dbReference type="SUPFAM" id="SSF52518">
    <property type="entry name" value="Thiamin diphosphate-binding fold (THDP-binding)"/>
    <property type="match status" value="2"/>
</dbReference>
<evidence type="ECO:0000256" key="1">
    <source>
        <dbReference type="ARBA" id="ARBA00001946"/>
    </source>
</evidence>
<dbReference type="Pfam" id="PF02775">
    <property type="entry name" value="TPP_enzyme_C"/>
    <property type="match status" value="1"/>
</dbReference>
<sequence>MAEITGGELLLRCLHAEGVCHINAITDGTYMMVIEALERLGTELNMRLVVPRHEAAAAHACDAYTRVSGKPAVVMACAGPGAANLVAGMMCAQAEGSPVVAITTTRRSDISDSYVHQGGMQVSHHLDVFRPAVKWNGKIDHWKRIPDMVRHAFRTAMSGRPGPTHILIPEDIISQKGDDASVAIIAPERYRVVESMPADPAAIKRAAEMLVSADLVNIHCGNGSERADAGDQVQRLADFLGCPVTHTIRARGIIPDDHPLCFHPTCMSRIVANNQADLVLAVGTRLGELNMWGQPPMFGEPDKQRLIQIDTEPTNIGLNRPTDIPLIGDARLVLAQLFDEVRQLTEKRPHHAKIAELRALQDQFQTELDDALADTARQPMLTGQILKACNDFFSDDAIFVMDGGNTTLWDLHYHVARKSRSVVYSMNYGHLGTGLPYALGAKLACPEKPVYCVTGDSAFGFNIQELETAVRNDLPVIILVAVDGAYGMEKSAQQRQFGRDAAWFGHDHAPVRYDQVGTAMGCHGEYVASVEEILPALERSAASGKPAVIHVAVDPDANVDPPGNWLWAAARSGKM</sequence>
<evidence type="ECO:0000259" key="9">
    <source>
        <dbReference type="Pfam" id="PF02776"/>
    </source>
</evidence>
<dbReference type="Pfam" id="PF00205">
    <property type="entry name" value="TPP_enzyme_M"/>
    <property type="match status" value="1"/>
</dbReference>
<evidence type="ECO:0000313" key="11">
    <source>
        <dbReference type="Proteomes" id="UP000427906"/>
    </source>
</evidence>
<feature type="domain" description="Thiamine pyrophosphate enzyme central" evidence="7">
    <location>
        <begin position="203"/>
        <end position="337"/>
    </location>
</feature>
<organism evidence="10 11">
    <name type="scientific">Desulfosarcina alkanivorans</name>
    <dbReference type="NCBI Taxonomy" id="571177"/>
    <lineage>
        <taxon>Bacteria</taxon>
        <taxon>Pseudomonadati</taxon>
        <taxon>Thermodesulfobacteriota</taxon>
        <taxon>Desulfobacteria</taxon>
        <taxon>Desulfobacterales</taxon>
        <taxon>Desulfosarcinaceae</taxon>
        <taxon>Desulfosarcina</taxon>
    </lineage>
</organism>
<dbReference type="PANTHER" id="PTHR18968:SF166">
    <property type="entry name" value="2-HYDROXYACYL-COA LYASE 2"/>
    <property type="match status" value="1"/>
</dbReference>
<dbReference type="InterPro" id="IPR012001">
    <property type="entry name" value="Thiamin_PyroP_enz_TPP-bd_dom"/>
</dbReference>
<evidence type="ECO:0000313" key="10">
    <source>
        <dbReference type="EMBL" id="BBO68161.1"/>
    </source>
</evidence>
<dbReference type="PANTHER" id="PTHR18968">
    <property type="entry name" value="THIAMINE PYROPHOSPHATE ENZYMES"/>
    <property type="match status" value="1"/>
</dbReference>
<dbReference type="InterPro" id="IPR045229">
    <property type="entry name" value="TPP_enz"/>
</dbReference>
<dbReference type="Gene3D" id="3.40.50.970">
    <property type="match status" value="2"/>
</dbReference>
<dbReference type="RefSeq" id="WP_155316350.1">
    <property type="nucleotide sequence ID" value="NZ_AP021874.1"/>
</dbReference>
<dbReference type="GO" id="GO:0005948">
    <property type="term" value="C:acetolactate synthase complex"/>
    <property type="evidence" value="ECO:0007669"/>
    <property type="project" value="TreeGrafter"/>
</dbReference>
<comment type="similarity">
    <text evidence="3 6">Belongs to the TPP enzyme family.</text>
</comment>
<evidence type="ECO:0000256" key="3">
    <source>
        <dbReference type="ARBA" id="ARBA00007812"/>
    </source>
</evidence>
<keyword evidence="4" id="KW-0479">Metal-binding</keyword>
<evidence type="ECO:0000259" key="7">
    <source>
        <dbReference type="Pfam" id="PF00205"/>
    </source>
</evidence>
<keyword evidence="5 6" id="KW-0786">Thiamine pyrophosphate</keyword>
<name>A0A5K7YMQ9_9BACT</name>
<evidence type="ECO:0000256" key="4">
    <source>
        <dbReference type="ARBA" id="ARBA00022723"/>
    </source>
</evidence>
<reference evidence="10 11" key="1">
    <citation type="submission" date="2019-11" db="EMBL/GenBank/DDBJ databases">
        <title>Comparative genomics of hydrocarbon-degrading Desulfosarcina strains.</title>
        <authorList>
            <person name="Watanabe M."/>
            <person name="Kojima H."/>
            <person name="Fukui M."/>
        </authorList>
    </citation>
    <scope>NUCLEOTIDE SEQUENCE [LARGE SCALE GENOMIC DNA]</scope>
    <source>
        <strain evidence="10 11">PL12</strain>
    </source>
</reference>
<dbReference type="SUPFAM" id="SSF52467">
    <property type="entry name" value="DHS-like NAD/FAD-binding domain"/>
    <property type="match status" value="1"/>
</dbReference>
<evidence type="ECO:0000256" key="2">
    <source>
        <dbReference type="ARBA" id="ARBA00001964"/>
    </source>
</evidence>
<comment type="cofactor">
    <cofactor evidence="2">
        <name>thiamine diphosphate</name>
        <dbReference type="ChEBI" id="CHEBI:58937"/>
    </cofactor>
</comment>
<accession>A0A5K7YMQ9</accession>
<feature type="domain" description="Thiamine pyrophosphate enzyme N-terminal TPP-binding" evidence="9">
    <location>
        <begin position="5"/>
        <end position="118"/>
    </location>
</feature>